<dbReference type="InterPro" id="IPR013783">
    <property type="entry name" value="Ig-like_fold"/>
</dbReference>
<feature type="domain" description="Fibronectin type-III" evidence="3">
    <location>
        <begin position="24"/>
        <end position="114"/>
    </location>
</feature>
<dbReference type="SUPFAM" id="SSF49265">
    <property type="entry name" value="Fibronectin type III"/>
    <property type="match status" value="3"/>
</dbReference>
<feature type="region of interest" description="Disordered" evidence="2">
    <location>
        <begin position="1"/>
        <end position="32"/>
    </location>
</feature>
<evidence type="ECO:0000259" key="3">
    <source>
        <dbReference type="PROSITE" id="PS50853"/>
    </source>
</evidence>
<dbReference type="Proteomes" id="UP001642483">
    <property type="component" value="Unassembled WGS sequence"/>
</dbReference>
<dbReference type="EMBL" id="CAWYQH010000097">
    <property type="protein sequence ID" value="CAK8684505.1"/>
    <property type="molecule type" value="Genomic_DNA"/>
</dbReference>
<sequence>MKSRQLLESEHPCSRHPQPRFPDKVSAPTSTRLTSTSISLRWDAVGGSQSVTYTVRWNPASSDGTSSSTTDTNVASATIDKLSSNTGYTFTVEAINDGGTGKASNSVQFFTVPGIASIISVTLATDRTTKAVVSFNLPTNGAGNYQATFATSGESDKTFTSTISPINADGLTPGQSYDVTVRASNTAGFGEESSSSITMAPNPVTDLSATEVTDEYIVISWTLPISAASAIYDRQLIKYNEEGNSTKFEIPIDSATSTYNITGVETGNTGLTSGVNYVIEVFSVSNDVLSEAASITQATANPGPSNIRIVNQTTTSIEISWLPPFAEVQFDSYLLSYFVVGNATSQVDITVEKTKTSFVISPLDPGTLYRISVRSVGESTSDPVTEDIPTVPDVVKNLVAIQSNGNPTTQLDVTWNKPSGRGERINISYVGLSIASMNEVSVGFDDITARLSVIPGNIYDITVGVISNELQSDSMVKMNAKPAQPLDLVSVPAIYNINVTWTPSDGFIAKYIIVALSNAIEQYRMDISKDDASHVIPNLSPYTDYDINIYSIIVDVTGSDQESERSLISNRTLAAAPPPPPADAAEGFSSGQATTTSYTFVLPADTFSLDNGPIQYYAVFRTTSLDGEAPNVNGPLEPCDKAGVAECVAMWTDELGNPATVLSGRRKRQAGNEQTSIIYK</sequence>
<dbReference type="InterPro" id="IPR050991">
    <property type="entry name" value="ECM_Regulatory_Proteins"/>
</dbReference>
<feature type="domain" description="Fibronectin type-III" evidence="3">
    <location>
        <begin position="203"/>
        <end position="302"/>
    </location>
</feature>
<keyword evidence="5" id="KW-1185">Reference proteome</keyword>
<gene>
    <name evidence="4" type="ORF">CVLEPA_LOCUS15480</name>
</gene>
<organism evidence="4 5">
    <name type="scientific">Clavelina lepadiformis</name>
    <name type="common">Light-bulb sea squirt</name>
    <name type="synonym">Ascidia lepadiformis</name>
    <dbReference type="NCBI Taxonomy" id="159417"/>
    <lineage>
        <taxon>Eukaryota</taxon>
        <taxon>Metazoa</taxon>
        <taxon>Chordata</taxon>
        <taxon>Tunicata</taxon>
        <taxon>Ascidiacea</taxon>
        <taxon>Aplousobranchia</taxon>
        <taxon>Clavelinidae</taxon>
        <taxon>Clavelina</taxon>
    </lineage>
</organism>
<dbReference type="InterPro" id="IPR003961">
    <property type="entry name" value="FN3_dom"/>
</dbReference>
<evidence type="ECO:0000256" key="1">
    <source>
        <dbReference type="ARBA" id="ARBA00022737"/>
    </source>
</evidence>
<proteinExistence type="predicted"/>
<evidence type="ECO:0000313" key="4">
    <source>
        <dbReference type="EMBL" id="CAK8684505.1"/>
    </source>
</evidence>
<dbReference type="PANTHER" id="PTHR46708">
    <property type="entry name" value="TENASCIN"/>
    <property type="match status" value="1"/>
</dbReference>
<feature type="compositionally biased region" description="Basic and acidic residues" evidence="2">
    <location>
        <begin position="1"/>
        <end position="13"/>
    </location>
</feature>
<dbReference type="PANTHER" id="PTHR46708:SF2">
    <property type="entry name" value="FIBRONECTIN TYPE-III DOMAIN-CONTAINING PROTEIN"/>
    <property type="match status" value="1"/>
</dbReference>
<evidence type="ECO:0000313" key="5">
    <source>
        <dbReference type="Proteomes" id="UP001642483"/>
    </source>
</evidence>
<name>A0ABP0FZ57_CLALP</name>
<feature type="domain" description="Fibronectin type-III" evidence="3">
    <location>
        <begin position="303"/>
        <end position="394"/>
    </location>
</feature>
<dbReference type="PROSITE" id="PS50853">
    <property type="entry name" value="FN3"/>
    <property type="match status" value="4"/>
</dbReference>
<comment type="caution">
    <text evidence="4">The sequence shown here is derived from an EMBL/GenBank/DDBJ whole genome shotgun (WGS) entry which is preliminary data.</text>
</comment>
<reference evidence="4 5" key="1">
    <citation type="submission" date="2024-02" db="EMBL/GenBank/DDBJ databases">
        <authorList>
            <person name="Daric V."/>
            <person name="Darras S."/>
        </authorList>
    </citation>
    <scope>NUCLEOTIDE SEQUENCE [LARGE SCALE GENOMIC DNA]</scope>
</reference>
<feature type="domain" description="Fibronectin type-III" evidence="3">
    <location>
        <begin position="482"/>
        <end position="579"/>
    </location>
</feature>
<dbReference type="CDD" id="cd00063">
    <property type="entry name" value="FN3"/>
    <property type="match status" value="4"/>
</dbReference>
<dbReference type="SMART" id="SM00060">
    <property type="entry name" value="FN3"/>
    <property type="match status" value="6"/>
</dbReference>
<dbReference type="Gene3D" id="2.60.40.10">
    <property type="entry name" value="Immunoglobulins"/>
    <property type="match status" value="5"/>
</dbReference>
<dbReference type="InterPro" id="IPR036116">
    <property type="entry name" value="FN3_sf"/>
</dbReference>
<dbReference type="Pfam" id="PF00041">
    <property type="entry name" value="fn3"/>
    <property type="match status" value="3"/>
</dbReference>
<accession>A0ABP0FZ57</accession>
<evidence type="ECO:0000256" key="2">
    <source>
        <dbReference type="SAM" id="MobiDB-lite"/>
    </source>
</evidence>
<keyword evidence="1" id="KW-0677">Repeat</keyword>
<protein>
    <recommendedName>
        <fullName evidence="3">Fibronectin type-III domain-containing protein</fullName>
    </recommendedName>
</protein>